<feature type="chain" id="PRO_5006627800" evidence="3">
    <location>
        <begin position="29"/>
        <end position="1263"/>
    </location>
</feature>
<feature type="domain" description="ATPase AAA-type core" evidence="4">
    <location>
        <begin position="983"/>
        <end position="1141"/>
    </location>
</feature>
<organism evidence="6">
    <name type="scientific">Cryptosporidium hominis</name>
    <dbReference type="NCBI Taxonomy" id="237895"/>
    <lineage>
        <taxon>Eukaryota</taxon>
        <taxon>Sar</taxon>
        <taxon>Alveolata</taxon>
        <taxon>Apicomplexa</taxon>
        <taxon>Conoidasida</taxon>
        <taxon>Coccidia</taxon>
        <taxon>Eucoccidiorida</taxon>
        <taxon>Eimeriorina</taxon>
        <taxon>Cryptosporidiidae</taxon>
        <taxon>Cryptosporidium</taxon>
    </lineage>
</organism>
<dbReference type="InterPro" id="IPR001270">
    <property type="entry name" value="ClpA/B"/>
</dbReference>
<feature type="domain" description="ClpA/ClpB AAA lid" evidence="5">
    <location>
        <begin position="651"/>
        <end position="723"/>
    </location>
</feature>
<dbReference type="Proteomes" id="UP001429100">
    <property type="component" value="Unassembled WGS sequence"/>
</dbReference>
<evidence type="ECO:0000256" key="2">
    <source>
        <dbReference type="ARBA" id="ARBA00022840"/>
    </source>
</evidence>
<keyword evidence="3" id="KW-0732">Signal</keyword>
<dbReference type="Gene3D" id="4.10.860.10">
    <property type="entry name" value="UVR domain"/>
    <property type="match status" value="1"/>
</dbReference>
<evidence type="ECO:0000313" key="7">
    <source>
        <dbReference type="EMBL" id="PPS94812.1"/>
    </source>
</evidence>
<evidence type="ECO:0000256" key="3">
    <source>
        <dbReference type="SAM" id="SignalP"/>
    </source>
</evidence>
<proteinExistence type="predicted"/>
<dbReference type="GO" id="GO:0005737">
    <property type="term" value="C:cytoplasm"/>
    <property type="evidence" value="ECO:0007669"/>
    <property type="project" value="TreeGrafter"/>
</dbReference>
<dbReference type="EMBL" id="LN877953">
    <property type="protein sequence ID" value="CUV07248.1"/>
    <property type="molecule type" value="Genomic_DNA"/>
</dbReference>
<dbReference type="Pfam" id="PF07724">
    <property type="entry name" value="AAA_2"/>
    <property type="match status" value="1"/>
</dbReference>
<evidence type="ECO:0000313" key="6">
    <source>
        <dbReference type="EMBL" id="CUV07248.1"/>
    </source>
</evidence>
<dbReference type="VEuPathDB" id="CryptoDB:Chro.70298"/>
<dbReference type="EMBL" id="JTAI01000004">
    <property type="protein sequence ID" value="PPS94812.1"/>
    <property type="molecule type" value="Genomic_DNA"/>
</dbReference>
<dbReference type="InterPro" id="IPR027417">
    <property type="entry name" value="P-loop_NTPase"/>
</dbReference>
<evidence type="ECO:0000256" key="1">
    <source>
        <dbReference type="ARBA" id="ARBA00022741"/>
    </source>
</evidence>
<dbReference type="GO" id="GO:0034605">
    <property type="term" value="P:cellular response to heat"/>
    <property type="evidence" value="ECO:0007669"/>
    <property type="project" value="TreeGrafter"/>
</dbReference>
<evidence type="ECO:0000259" key="5">
    <source>
        <dbReference type="Pfam" id="PF17871"/>
    </source>
</evidence>
<dbReference type="Gene3D" id="1.10.8.60">
    <property type="match status" value="1"/>
</dbReference>
<keyword evidence="1" id="KW-0547">Nucleotide-binding</keyword>
<dbReference type="OrthoDB" id="47330at2759"/>
<evidence type="ECO:0000313" key="8">
    <source>
        <dbReference type="Proteomes" id="UP001429100"/>
    </source>
</evidence>
<reference evidence="6" key="2">
    <citation type="submission" date="2015-08" db="EMBL/GenBank/DDBJ databases">
        <authorList>
            <person name="Babu N.S."/>
            <person name="Beckwith C.J."/>
            <person name="Beseler K.G."/>
            <person name="Brison A."/>
            <person name="Carone J.V."/>
            <person name="Caskin T.P."/>
            <person name="Diamond M."/>
            <person name="Durham M.E."/>
            <person name="Foxe J.M."/>
            <person name="Go M."/>
            <person name="Henderson B.A."/>
            <person name="Jones I.B."/>
            <person name="McGettigan J.A."/>
            <person name="Micheletti S.J."/>
            <person name="Nasrallah M.E."/>
            <person name="Ortiz D."/>
            <person name="Piller C.R."/>
            <person name="Privatt S.R."/>
            <person name="Schneider S.L."/>
            <person name="Sharp S."/>
            <person name="Smith T.C."/>
            <person name="Stanton J.D."/>
            <person name="Ullery H.E."/>
            <person name="Wilson R.J."/>
            <person name="Serrano M.G."/>
            <person name="Buck G."/>
            <person name="Lee V."/>
            <person name="Wang Y."/>
            <person name="Carvalho R."/>
            <person name="Voegtly L."/>
            <person name="Shi R."/>
            <person name="Duckworth R."/>
            <person name="Johnson A."/>
            <person name="Loviza R."/>
            <person name="Walstead R."/>
            <person name="Shah Z."/>
            <person name="Kiflezghi M."/>
            <person name="Wade K."/>
            <person name="Ball S.L."/>
            <person name="Bradley K.W."/>
            <person name="Asai D.J."/>
            <person name="Bowman C.A."/>
            <person name="Russell D.A."/>
            <person name="Pope W.H."/>
            <person name="Jacobs-Sera D."/>
            <person name="Hendrix R.W."/>
            <person name="Hatfull G.F."/>
        </authorList>
    </citation>
    <scope>NUCLEOTIDE SEQUENCE [LARGE SCALE GENOMIC DNA]</scope>
</reference>
<dbReference type="PRINTS" id="PR00300">
    <property type="entry name" value="CLPPROTEASEA"/>
</dbReference>
<dbReference type="Pfam" id="PF17871">
    <property type="entry name" value="AAA_lid_9"/>
    <property type="match status" value="1"/>
</dbReference>
<dbReference type="VEuPathDB" id="CryptoDB:ChTU502y2012_407g1295"/>
<dbReference type="VEuPathDB" id="CryptoDB:CHUDEA7_2620"/>
<feature type="signal peptide" evidence="3">
    <location>
        <begin position="1"/>
        <end position="28"/>
    </location>
</feature>
<dbReference type="AlphaFoldDB" id="A0A0S4TIL9"/>
<reference evidence="7 8" key="3">
    <citation type="submission" date="2017-10" db="EMBL/GenBank/DDBJ databases">
        <title>Consistent, comparative and evidence-based genome annotation and re-annotation for the closely-related species, Cryptosporidium parvum, C. hominis and C. tyzzeri.</title>
        <authorList>
            <person name="Baptista R.P."/>
            <person name="Li Y."/>
            <person name="Sateriale A."/>
            <person name="Striepen B."/>
            <person name="Kissinger J.C."/>
        </authorList>
    </citation>
    <scope>NUCLEOTIDE SEQUENCE [LARGE SCALE GENOMIC DNA]</scope>
    <source>
        <strain evidence="7">30976</strain>
    </source>
</reference>
<gene>
    <name evidence="6" type="ORF">CHUDEA7_2620</name>
    <name evidence="7" type="ORF">GY17_00002062</name>
</gene>
<dbReference type="PANTHER" id="PTHR11638:SF18">
    <property type="entry name" value="HEAT SHOCK PROTEIN 104"/>
    <property type="match status" value="1"/>
</dbReference>
<protein>
    <submittedName>
        <fullName evidence="7">ClpB Atpase/signal peptide containing protein</fullName>
    </submittedName>
</protein>
<dbReference type="InterPro" id="IPR041546">
    <property type="entry name" value="ClpA/ClpB_AAA_lid"/>
</dbReference>
<dbReference type="Gene3D" id="3.40.50.300">
    <property type="entry name" value="P-loop containing nucleotide triphosphate hydrolases"/>
    <property type="match status" value="2"/>
</dbReference>
<dbReference type="PANTHER" id="PTHR11638">
    <property type="entry name" value="ATP-DEPENDENT CLP PROTEASE"/>
    <property type="match status" value="1"/>
</dbReference>
<accession>A0A0S4TIL9</accession>
<dbReference type="VEuPathDB" id="CryptoDB:GY17_00002062"/>
<reference evidence="7 8" key="1">
    <citation type="submission" date="2014-11" db="EMBL/GenBank/DDBJ databases">
        <title>Comparative genomic analysis of Cryptosporidium hominis reveals occurrence of genetic recombination in virulent subtypes.</title>
        <authorList>
            <person name="Guo Y."/>
            <person name="Tang K."/>
            <person name="Frace M."/>
            <person name="Li N."/>
            <person name="Roellig D.M."/>
            <person name="Sammons S."/>
            <person name="Knipe K."/>
            <person name="Rowe L."/>
            <person name="Feng Y."/>
            <person name="Xiao L."/>
        </authorList>
    </citation>
    <scope>NUCLEOTIDE SEQUENCE [LARGE SCALE GENOMIC DNA]</scope>
    <source>
        <strain evidence="7">30976</strain>
    </source>
</reference>
<dbReference type="SUPFAM" id="SSF52540">
    <property type="entry name" value="P-loop containing nucleoside triphosphate hydrolases"/>
    <property type="match status" value="2"/>
</dbReference>
<dbReference type="GO" id="GO:0016887">
    <property type="term" value="F:ATP hydrolysis activity"/>
    <property type="evidence" value="ECO:0007669"/>
    <property type="project" value="InterPro"/>
</dbReference>
<dbReference type="InterPro" id="IPR003959">
    <property type="entry name" value="ATPase_AAA_core"/>
</dbReference>
<dbReference type="InterPro" id="IPR050130">
    <property type="entry name" value="ClpA_ClpB"/>
</dbReference>
<dbReference type="Proteomes" id="UP000199752">
    <property type="component" value="Chromosome 7"/>
</dbReference>
<keyword evidence="8" id="KW-1185">Reference proteome</keyword>
<sequence>MNTPKFNFIKCFLLILFFNLATFFLVHAVVSESTSSVDQLRDEYSISEFLNGNQTNEDHYASIDRNELETRPSFDSNRESLNAHLENKLTGVNKQSFVEFQKGKLSKNDVDIEELIFEIVKLALDGNGSRVLPSLELIDFLQKIIETSKYNTVTTLDYILAFISKEKFDTSITHDINRLRNFTEYLSYLLKYNDNGPNRMLNSGKETLSLIKTRIHSSIWGMEELIRTNKIMDYEIQNLGGKTTYSSQPVIGEITNEINSNQPRAVFSYKLVKQTIIEMLGTNINKVYSKLKRIYGKITYSGSSKSNKSISLNLLYAIYLSAIMINDLYNQGLSSNLLSPGFIFMVLLRDDIEHLPNNWEERLIKRSISYGINEIDIKIQDSKYSNLESIITKGFTHSECNASVLRSNIQVVFRKYGIEYFKFMNEALKKYKTFFVPSTDGRINSISWFNNYSVNGYTNKLNKKWFVDINELVIENGVTKAVDFMDEFHLLEISLSRSGLSSAIIVSESKLLKGTLVEYLAYRIINGNSSIDLRGYRIISIHLESLLESCKNTKKSLTEQIKIKFDELMGAYDGKIIVFTDNLFSSFETSTGSKRLYDIMKHYIVLGTLKVIATLSNENYKILTEKEIEVKSIFYTIEMKELNGIVSEVFISGLRYQLELSTGIFINNDVIRVSVLMCHKYIENCVLPDDAVELINFAISMAKNEQFLEIPSAIHGIEDFISHSRIGAQVSKMRDYESNSIISSNRSRLSEVLAMHLRMRNRIVSLALKIRPYLTNFRYLKTQLYFMMLINLNYQTSCVNKPVEDEFKLLENREKIIPNFSEELSVTQLTSLYRKNLLKYKQINNKSYNESINDEVSAITESQLDPMFFDDIHQVVKDKQKEVADMKSLILEMAFNYNSLYSPLGMGEIDASHIAFIISEKYGKSITKLLDEIEYRKLPERMKDRLSEILSKYVIGQKSAIDYVSFHLGVELLRNNKNNPRCLLFVGPSGSGKKTFALALQTTLAESSVLFYDFSYDITMYSHFKILKSSDFADADAAKRLLGDNPKTGIISEELKQTGKTVFFFEHIENMHPDVIKLILDILHNKDNINHKIGNLGSSTFILTTKVGSEIILKNPDQIDRIKIRVDIIKKLRETFSSDLVRLIQNVVLFRPFTKEEALKILELNFSEFSVLIKKNYSTIFIQPSLLVLNKIVDKKYSPELGYKSVLDFFEKEVKEKVLQLIKKGILVPYTTFKITIRDISSVEDPNGFKIDFAIVKKSINSR</sequence>
<dbReference type="GO" id="GO:0005524">
    <property type="term" value="F:ATP binding"/>
    <property type="evidence" value="ECO:0007669"/>
    <property type="project" value="UniProtKB-KW"/>
</dbReference>
<keyword evidence="2" id="KW-0067">ATP-binding</keyword>
<name>A0A0S4TIL9_CRYHO</name>
<evidence type="ECO:0000259" key="4">
    <source>
        <dbReference type="Pfam" id="PF07724"/>
    </source>
</evidence>